<feature type="region of interest" description="Disordered" evidence="1">
    <location>
        <begin position="64"/>
        <end position="102"/>
    </location>
</feature>
<evidence type="ECO:0000256" key="1">
    <source>
        <dbReference type="SAM" id="MobiDB-lite"/>
    </source>
</evidence>
<dbReference type="Proteomes" id="UP000000763">
    <property type="component" value="Chromosome 7"/>
</dbReference>
<reference evidence="4" key="4">
    <citation type="journal article" date="2008" name="Nucleic Acids Res.">
        <title>The rice annotation project database (RAP-DB): 2008 update.</title>
        <authorList>
            <consortium name="The rice annotation project (RAP)"/>
        </authorList>
    </citation>
    <scope>GENOME REANNOTATION</scope>
    <source>
        <strain evidence="4">cv. Nipponbare</strain>
    </source>
</reference>
<organism evidence="3 4">
    <name type="scientific">Oryza sativa subsp. japonica</name>
    <name type="common">Rice</name>
    <dbReference type="NCBI Taxonomy" id="39947"/>
    <lineage>
        <taxon>Eukaryota</taxon>
        <taxon>Viridiplantae</taxon>
        <taxon>Streptophyta</taxon>
        <taxon>Embryophyta</taxon>
        <taxon>Tracheophyta</taxon>
        <taxon>Spermatophyta</taxon>
        <taxon>Magnoliopsida</taxon>
        <taxon>Liliopsida</taxon>
        <taxon>Poales</taxon>
        <taxon>Poaceae</taxon>
        <taxon>BOP clade</taxon>
        <taxon>Oryzoideae</taxon>
        <taxon>Oryzeae</taxon>
        <taxon>Oryzinae</taxon>
        <taxon>Oryza</taxon>
        <taxon>Oryza sativa</taxon>
    </lineage>
</organism>
<protein>
    <submittedName>
        <fullName evidence="3">Uncharacterized protein</fullName>
    </submittedName>
</protein>
<name>Q6YSX8_ORYSJ</name>
<dbReference type="AlphaFoldDB" id="Q6YSX8"/>
<feature type="compositionally biased region" description="Gly residues" evidence="1">
    <location>
        <begin position="65"/>
        <end position="102"/>
    </location>
</feature>
<sequence length="102" mass="10314">MPLPTAVVHDNVMLSCGRPLLHHPRWGGINAGRSRLLGEQGNAQRVERRRLRAQLGKRRQLRGWVSGGDWAGGASGGNGWASGGSCGGSGGGSASGGDSGGG</sequence>
<proteinExistence type="predicted"/>
<evidence type="ECO:0000313" key="4">
    <source>
        <dbReference type="Proteomes" id="UP000000763"/>
    </source>
</evidence>
<accession>Q6YSX8</accession>
<evidence type="ECO:0000313" key="3">
    <source>
        <dbReference type="EMBL" id="BAC84762.1"/>
    </source>
</evidence>
<gene>
    <name evidence="3" type="ORF">OSJNBa0003K21.50</name>
    <name evidence="2" type="ORF">P0639B07.24</name>
</gene>
<dbReference type="EMBL" id="AP006266">
    <property type="protein sequence ID" value="BAC84762.1"/>
    <property type="molecule type" value="Genomic_DNA"/>
</dbReference>
<evidence type="ECO:0000313" key="2">
    <source>
        <dbReference type="EMBL" id="BAC83554.1"/>
    </source>
</evidence>
<reference evidence="3" key="2">
    <citation type="submission" date="2003-03" db="EMBL/GenBank/DDBJ databases">
        <title>Oryza sativa nipponbare(GA3) genomic DNA, chromosome 7, BAC clone:OSJNBa0003K21.</title>
        <authorList>
            <person name="Sasaki T."/>
            <person name="Matsumoto T."/>
            <person name="Katayose Y."/>
        </authorList>
    </citation>
    <scope>NUCLEOTIDE SEQUENCE</scope>
</reference>
<dbReference type="EMBL" id="AP004344">
    <property type="protein sequence ID" value="BAC83554.1"/>
    <property type="molecule type" value="Genomic_DNA"/>
</dbReference>
<reference evidence="4" key="3">
    <citation type="journal article" date="2005" name="Nature">
        <title>The map-based sequence of the rice genome.</title>
        <authorList>
            <consortium name="International rice genome sequencing project (IRGSP)"/>
            <person name="Matsumoto T."/>
            <person name="Wu J."/>
            <person name="Kanamori H."/>
            <person name="Katayose Y."/>
            <person name="Fujisawa M."/>
            <person name="Namiki N."/>
            <person name="Mizuno H."/>
            <person name="Yamamoto K."/>
            <person name="Antonio B.A."/>
            <person name="Baba T."/>
            <person name="Sakata K."/>
            <person name="Nagamura Y."/>
            <person name="Aoki H."/>
            <person name="Arikawa K."/>
            <person name="Arita K."/>
            <person name="Bito T."/>
            <person name="Chiden Y."/>
            <person name="Fujitsuka N."/>
            <person name="Fukunaka R."/>
            <person name="Hamada M."/>
            <person name="Harada C."/>
            <person name="Hayashi A."/>
            <person name="Hijishita S."/>
            <person name="Honda M."/>
            <person name="Hosokawa S."/>
            <person name="Ichikawa Y."/>
            <person name="Idonuma A."/>
            <person name="Iijima M."/>
            <person name="Ikeda M."/>
            <person name="Ikeno M."/>
            <person name="Ito K."/>
            <person name="Ito S."/>
            <person name="Ito T."/>
            <person name="Ito Y."/>
            <person name="Ito Y."/>
            <person name="Iwabuchi A."/>
            <person name="Kamiya K."/>
            <person name="Karasawa W."/>
            <person name="Kurita K."/>
            <person name="Katagiri S."/>
            <person name="Kikuta A."/>
            <person name="Kobayashi H."/>
            <person name="Kobayashi N."/>
            <person name="Machita K."/>
            <person name="Maehara T."/>
            <person name="Masukawa M."/>
            <person name="Mizubayashi T."/>
            <person name="Mukai Y."/>
            <person name="Nagasaki H."/>
            <person name="Nagata Y."/>
            <person name="Naito S."/>
            <person name="Nakashima M."/>
            <person name="Nakama Y."/>
            <person name="Nakamichi Y."/>
            <person name="Nakamura M."/>
            <person name="Meguro A."/>
            <person name="Negishi M."/>
            <person name="Ohta I."/>
            <person name="Ohta T."/>
            <person name="Okamoto M."/>
            <person name="Ono N."/>
            <person name="Saji S."/>
            <person name="Sakaguchi M."/>
            <person name="Sakai K."/>
            <person name="Shibata M."/>
            <person name="Shimokawa T."/>
            <person name="Song J."/>
            <person name="Takazaki Y."/>
            <person name="Terasawa K."/>
            <person name="Tsugane M."/>
            <person name="Tsuji K."/>
            <person name="Ueda S."/>
            <person name="Waki K."/>
            <person name="Yamagata H."/>
            <person name="Yamamoto M."/>
            <person name="Yamamoto S."/>
            <person name="Yamane H."/>
            <person name="Yoshiki S."/>
            <person name="Yoshihara R."/>
            <person name="Yukawa K."/>
            <person name="Zhong H."/>
            <person name="Yano M."/>
            <person name="Yuan Q."/>
            <person name="Ouyang S."/>
            <person name="Liu J."/>
            <person name="Jones K.M."/>
            <person name="Gansberger K."/>
            <person name="Moffat K."/>
            <person name="Hill J."/>
            <person name="Bera J."/>
            <person name="Fadrosh D."/>
            <person name="Jin S."/>
            <person name="Johri S."/>
            <person name="Kim M."/>
            <person name="Overton L."/>
            <person name="Reardon M."/>
            <person name="Tsitrin T."/>
            <person name="Vuong H."/>
            <person name="Weaver B."/>
            <person name="Ciecko A."/>
            <person name="Tallon L."/>
            <person name="Jackson J."/>
            <person name="Pai G."/>
            <person name="Aken S.V."/>
            <person name="Utterback T."/>
            <person name="Reidmuller S."/>
            <person name="Feldblyum T."/>
            <person name="Hsiao J."/>
            <person name="Zismann V."/>
            <person name="Iobst S."/>
            <person name="de Vazeille A.R."/>
            <person name="Buell C.R."/>
            <person name="Ying K."/>
            <person name="Li Y."/>
            <person name="Lu T."/>
            <person name="Huang Y."/>
            <person name="Zhao Q."/>
            <person name="Feng Q."/>
            <person name="Zhang L."/>
            <person name="Zhu J."/>
            <person name="Weng Q."/>
            <person name="Mu J."/>
            <person name="Lu Y."/>
            <person name="Fan D."/>
            <person name="Liu Y."/>
            <person name="Guan J."/>
            <person name="Zhang Y."/>
            <person name="Yu S."/>
            <person name="Liu X."/>
            <person name="Zhang Y."/>
            <person name="Hong G."/>
            <person name="Han B."/>
            <person name="Choisne N."/>
            <person name="Demange N."/>
            <person name="Orjeda G."/>
            <person name="Samain S."/>
            <person name="Cattolico L."/>
            <person name="Pelletier E."/>
            <person name="Couloux A."/>
            <person name="Segurens B."/>
            <person name="Wincker P."/>
            <person name="D'Hont A."/>
            <person name="Scarpelli C."/>
            <person name="Weissenbach J."/>
            <person name="Salanoubat M."/>
            <person name="Quetier F."/>
            <person name="Yu Y."/>
            <person name="Kim H.R."/>
            <person name="Rambo T."/>
            <person name="Currie J."/>
            <person name="Collura K."/>
            <person name="Luo M."/>
            <person name="Yang T."/>
            <person name="Ammiraju J.S.S."/>
            <person name="Engler F."/>
            <person name="Soderlund C."/>
            <person name="Wing R.A."/>
            <person name="Palmer L.E."/>
            <person name="de la Bastide M."/>
            <person name="Spiegel L."/>
            <person name="Nascimento L."/>
            <person name="Zutavern T."/>
            <person name="O'Shaughnessy A."/>
            <person name="Dike S."/>
            <person name="Dedhia N."/>
            <person name="Preston R."/>
            <person name="Balija V."/>
            <person name="McCombie W.R."/>
            <person name="Chow T."/>
            <person name="Chen H."/>
            <person name="Chung M."/>
            <person name="Chen C."/>
            <person name="Shaw J."/>
            <person name="Wu H."/>
            <person name="Hsiao K."/>
            <person name="Chao Y."/>
            <person name="Chu M."/>
            <person name="Cheng C."/>
            <person name="Hour A."/>
            <person name="Lee P."/>
            <person name="Lin S."/>
            <person name="Lin Y."/>
            <person name="Liou J."/>
            <person name="Liu S."/>
            <person name="Hsing Y."/>
            <person name="Raghuvanshi S."/>
            <person name="Mohanty A."/>
            <person name="Bharti A.K."/>
            <person name="Gaur A."/>
            <person name="Gupta V."/>
            <person name="Kumar D."/>
            <person name="Ravi V."/>
            <person name="Vij S."/>
            <person name="Kapur A."/>
            <person name="Khurana P."/>
            <person name="Khurana P."/>
            <person name="Khurana J.P."/>
            <person name="Tyagi A.K."/>
            <person name="Gaikwad K."/>
            <person name="Singh A."/>
            <person name="Dalal V."/>
            <person name="Srivastava S."/>
            <person name="Dixit A."/>
            <person name="Pal A.K."/>
            <person name="Ghazi I.A."/>
            <person name="Yadav M."/>
            <person name="Pandit A."/>
            <person name="Bhargava A."/>
            <person name="Sureshbabu K."/>
            <person name="Batra K."/>
            <person name="Sharma T.R."/>
            <person name="Mohapatra T."/>
            <person name="Singh N.K."/>
            <person name="Messing J."/>
            <person name="Nelson A.B."/>
            <person name="Fuks G."/>
            <person name="Kavchok S."/>
            <person name="Keizer G."/>
            <person name="Linton E."/>
            <person name="Llaca V."/>
            <person name="Song R."/>
            <person name="Tanyolac B."/>
            <person name="Young S."/>
            <person name="Ho-Il K."/>
            <person name="Hahn J.H."/>
            <person name="Sangsakoo G."/>
            <person name="Vanavichit A."/>
            <person name="de Mattos Luiz.A.T."/>
            <person name="Zimmer P.D."/>
            <person name="Malone G."/>
            <person name="Dellagostin O."/>
            <person name="de Oliveira A.C."/>
            <person name="Bevan M."/>
            <person name="Bancroft I."/>
            <person name="Minx P."/>
            <person name="Cordum H."/>
            <person name="Wilson R."/>
            <person name="Cheng Z."/>
            <person name="Jin W."/>
            <person name="Jiang J."/>
            <person name="Leong S.A."/>
            <person name="Iwama H."/>
            <person name="Gojobori T."/>
            <person name="Itoh T."/>
            <person name="Niimura Y."/>
            <person name="Fujii Y."/>
            <person name="Habara T."/>
            <person name="Sakai H."/>
            <person name="Sato Y."/>
            <person name="Wilson G."/>
            <person name="Kumar K."/>
            <person name="McCouch S."/>
            <person name="Juretic N."/>
            <person name="Hoen D."/>
            <person name="Wright S."/>
            <person name="Bruskiewich R."/>
            <person name="Bureau T."/>
            <person name="Miyao A."/>
            <person name="Hirochika H."/>
            <person name="Nishikawa T."/>
            <person name="Kadowaki K."/>
            <person name="Sugiura M."/>
            <person name="Burr B."/>
            <person name="Sasaki T."/>
        </authorList>
    </citation>
    <scope>NUCLEOTIDE SEQUENCE [LARGE SCALE GENOMIC DNA]</scope>
    <source>
        <strain evidence="4">cv. Nipponbare</strain>
    </source>
</reference>
<reference evidence="2" key="1">
    <citation type="submission" date="2001-11" db="EMBL/GenBank/DDBJ databases">
        <title>Oryza sativa nipponbare(GA3) genomic DNA, chromosome 7, PAC clone:P0639B07.</title>
        <authorList>
            <person name="Sasaki T."/>
            <person name="Matsumoto T."/>
            <person name="Yamamoto K."/>
        </authorList>
    </citation>
    <scope>NUCLEOTIDE SEQUENCE</scope>
</reference>